<dbReference type="NCBIfam" id="NF006829">
    <property type="entry name" value="PRK09352.1"/>
    <property type="match status" value="1"/>
</dbReference>
<feature type="domain" description="Beta-ketoacyl-[acyl-carrier-protein] synthase III N-terminal" evidence="5">
    <location>
        <begin position="111"/>
        <end position="190"/>
    </location>
</feature>
<dbReference type="Pfam" id="PF08541">
    <property type="entry name" value="ACP_syn_III_C"/>
    <property type="match status" value="1"/>
</dbReference>
<dbReference type="CDD" id="cd00830">
    <property type="entry name" value="KAS_III"/>
    <property type="match status" value="1"/>
</dbReference>
<dbReference type="Pfam" id="PF08545">
    <property type="entry name" value="ACP_syn_III"/>
    <property type="match status" value="1"/>
</dbReference>
<dbReference type="InterPro" id="IPR013747">
    <property type="entry name" value="ACP_syn_III_C"/>
</dbReference>
<evidence type="ECO:0000256" key="2">
    <source>
        <dbReference type="ARBA" id="ARBA00022679"/>
    </source>
</evidence>
<feature type="domain" description="Beta-ketoacyl-[acyl-carrier-protein] synthase III C-terminal" evidence="4">
    <location>
        <begin position="244"/>
        <end position="333"/>
    </location>
</feature>
<gene>
    <name evidence="6" type="primary">epzT</name>
</gene>
<dbReference type="GO" id="GO:0044550">
    <property type="term" value="P:secondary metabolite biosynthetic process"/>
    <property type="evidence" value="ECO:0007669"/>
    <property type="project" value="TreeGrafter"/>
</dbReference>
<dbReference type="SUPFAM" id="SSF53901">
    <property type="entry name" value="Thiolase-like"/>
    <property type="match status" value="1"/>
</dbReference>
<dbReference type="Gene3D" id="3.40.47.10">
    <property type="match status" value="1"/>
</dbReference>
<keyword evidence="1" id="KW-0963">Cytoplasm</keyword>
<accession>E5KWH6</accession>
<evidence type="ECO:0000259" key="4">
    <source>
        <dbReference type="Pfam" id="PF08541"/>
    </source>
</evidence>
<evidence type="ECO:0000259" key="5">
    <source>
        <dbReference type="Pfam" id="PF08545"/>
    </source>
</evidence>
<dbReference type="PANTHER" id="PTHR34069:SF2">
    <property type="entry name" value="BETA-KETOACYL-[ACYL-CARRIER-PROTEIN] SYNTHASE III"/>
    <property type="match status" value="1"/>
</dbReference>
<protein>
    <submittedName>
        <fullName evidence="6">Putative 3-oxoacyl-[acyl-carrier-protein] synthase</fullName>
    </submittedName>
</protein>
<dbReference type="GO" id="GO:0006633">
    <property type="term" value="P:fatty acid biosynthetic process"/>
    <property type="evidence" value="ECO:0007669"/>
    <property type="project" value="InterPro"/>
</dbReference>
<name>E5KWH6_STRVG</name>
<dbReference type="InterPro" id="IPR016039">
    <property type="entry name" value="Thiolase-like"/>
</dbReference>
<dbReference type="InterPro" id="IPR013751">
    <property type="entry name" value="ACP_syn_III_N"/>
</dbReference>
<evidence type="ECO:0000256" key="1">
    <source>
        <dbReference type="ARBA" id="ARBA00022490"/>
    </source>
</evidence>
<sequence length="333" mass="34201">MTGIAADIAVLGTGAYVPDRIVSNDEVGAPAGVDGEWIVRKTAIRERRWAAPGQATSDLAVAAGRAALESAGITVGQLSLIVVATSTPDRPQPPTAVYVQQQLGALGAAAFDVNAVCSGSVFALSVVEGMLARQGGHALVIGADVYSRILNPADRKTVVLFGDGAGAMVLGPAGGGRAAGARVRHVTLHTVGELAGLIQVPAGGSRQPADQAVLDAGLQYFAMDGREVRRFVVEQLPQLTKQFLHEAGVVPDDVAHFVPHQANGVMLDTVIEDLALSRATTHLTLERYGNTGAASIPITLDAAAREGAFRPGDLILLAGFGGGMAAGLALLEW</sequence>
<organism evidence="6">
    <name type="scientific">Streptomyces virginiae</name>
    <name type="common">Streptomyces cinnamonensis</name>
    <dbReference type="NCBI Taxonomy" id="1961"/>
    <lineage>
        <taxon>Bacteria</taxon>
        <taxon>Bacillati</taxon>
        <taxon>Actinomycetota</taxon>
        <taxon>Actinomycetes</taxon>
        <taxon>Kitasatosporales</taxon>
        <taxon>Streptomycetaceae</taxon>
        <taxon>Streptomyces</taxon>
    </lineage>
</organism>
<proteinExistence type="predicted"/>
<dbReference type="PANTHER" id="PTHR34069">
    <property type="entry name" value="3-OXOACYL-[ACYL-CARRIER-PROTEIN] SYNTHASE 3"/>
    <property type="match status" value="1"/>
</dbReference>
<evidence type="ECO:0000256" key="3">
    <source>
        <dbReference type="ARBA" id="ARBA00023315"/>
    </source>
</evidence>
<reference evidence="6" key="1">
    <citation type="journal article" date="2011" name="Microb. Biotechnol.">
        <title>The biosynthetic genes for prenylated phenazines are located at two different chromosomal loci of Streptomyces cinnamonensis DSM 1042.</title>
        <authorList>
            <person name="Seeger K."/>
            <person name="Flinspach K."/>
            <person name="Haug-Schifferdecker E."/>
            <person name="Kulik A."/>
            <person name="Gust B."/>
            <person name="Fiedler H.P."/>
            <person name="Heide L."/>
        </authorList>
    </citation>
    <scope>NUCLEOTIDE SEQUENCE</scope>
    <source>
        <strain evidence="6">DSM 1042</strain>
    </source>
</reference>
<evidence type="ECO:0000313" key="6">
    <source>
        <dbReference type="EMBL" id="ADQ43379.1"/>
    </source>
</evidence>
<keyword evidence="3" id="KW-0012">Acyltransferase</keyword>
<dbReference type="GO" id="GO:0004315">
    <property type="term" value="F:3-oxoacyl-[acyl-carrier-protein] synthase activity"/>
    <property type="evidence" value="ECO:0007669"/>
    <property type="project" value="InterPro"/>
</dbReference>
<keyword evidence="2" id="KW-0808">Transferase</keyword>
<dbReference type="EMBL" id="HQ228364">
    <property type="protein sequence ID" value="ADQ43379.1"/>
    <property type="molecule type" value="Genomic_DNA"/>
</dbReference>
<dbReference type="AlphaFoldDB" id="E5KWH6"/>